<dbReference type="RefSeq" id="WP_132877479.1">
    <property type="nucleotide sequence ID" value="NZ_SLXQ01000005.1"/>
</dbReference>
<dbReference type="InterPro" id="IPR036374">
    <property type="entry name" value="OxRdtase_Mopterin-bd_sf"/>
</dbReference>
<dbReference type="PANTHER" id="PTHR43032">
    <property type="entry name" value="PROTEIN-METHIONINE-SULFOXIDE REDUCTASE"/>
    <property type="match status" value="1"/>
</dbReference>
<sequence>MKRISLIPRQSRFRAAAHDERVAAKVGVWLGIAFLVCFVTGMLSYAIQYPPSWFYWPSRPVNLYRVTQGLHVLAGIAAIPLLAAKLWSVFPKLFARPMVRSLPHAIERGSILLLSGSVIFELVTGLFNVAQNYPWRFFFPTAHRVVGWLAVGAILVHIAIKLPIVRRALSKEARAASKATNDQPSQDRRRFLRTTWLATGVAVAATAGSTVPLLRNISPLAWRSTEAPQGVPVNRTAKAANVIGAATAEDWRLVVQGSGRAHQFGLADLAALPQRTAELPIACVEGWSQSASWTGVSIPELLHAVGAAPGSELRVISMEPRGRYARSTLPGSHTDDPLSLLALRVNGERLSLDHGYPCRIIAPNRPGVLQTKWVQRLVVQ</sequence>
<proteinExistence type="predicted"/>
<dbReference type="Gene3D" id="3.90.420.10">
    <property type="entry name" value="Oxidoreductase, molybdopterin-binding domain"/>
    <property type="match status" value="1"/>
</dbReference>
<feature type="domain" description="Oxidoreductase molybdopterin-binding" evidence="2">
    <location>
        <begin position="246"/>
        <end position="379"/>
    </location>
</feature>
<dbReference type="InterPro" id="IPR008335">
    <property type="entry name" value="Mopterin_OxRdtase_euk"/>
</dbReference>
<dbReference type="GO" id="GO:0016491">
    <property type="term" value="F:oxidoreductase activity"/>
    <property type="evidence" value="ECO:0007669"/>
    <property type="project" value="InterPro"/>
</dbReference>
<feature type="transmembrane region" description="Helical" evidence="1">
    <location>
        <begin position="28"/>
        <end position="49"/>
    </location>
</feature>
<dbReference type="InterPro" id="IPR000572">
    <property type="entry name" value="OxRdtase_Mopterin-bd_dom"/>
</dbReference>
<dbReference type="EMBL" id="SLXQ01000005">
    <property type="protein sequence ID" value="TCP53026.1"/>
    <property type="molecule type" value="Genomic_DNA"/>
</dbReference>
<keyword evidence="1" id="KW-0812">Transmembrane</keyword>
<reference evidence="3 4" key="1">
    <citation type="submission" date="2019-03" db="EMBL/GenBank/DDBJ databases">
        <title>Genomic Encyclopedia of Type Strains, Phase IV (KMG-IV): sequencing the most valuable type-strain genomes for metagenomic binning, comparative biology and taxonomic classification.</title>
        <authorList>
            <person name="Goeker M."/>
        </authorList>
    </citation>
    <scope>NUCLEOTIDE SEQUENCE [LARGE SCALE GENOMIC DNA]</scope>
    <source>
        <strain evidence="3 4">DSM 45765</strain>
    </source>
</reference>
<feature type="transmembrane region" description="Helical" evidence="1">
    <location>
        <begin position="69"/>
        <end position="90"/>
    </location>
</feature>
<dbReference type="PANTHER" id="PTHR43032:SF2">
    <property type="entry name" value="BLL0505 PROTEIN"/>
    <property type="match status" value="1"/>
</dbReference>
<dbReference type="Pfam" id="PF00174">
    <property type="entry name" value="Oxidored_molyb"/>
    <property type="match status" value="1"/>
</dbReference>
<evidence type="ECO:0000259" key="2">
    <source>
        <dbReference type="Pfam" id="PF00174"/>
    </source>
</evidence>
<name>A0A4V2SU68_9PSEU</name>
<dbReference type="PRINTS" id="PR00407">
    <property type="entry name" value="EUMOPTERIN"/>
</dbReference>
<keyword evidence="1" id="KW-0472">Membrane</keyword>
<comment type="caution">
    <text evidence="3">The sequence shown here is derived from an EMBL/GenBank/DDBJ whole genome shotgun (WGS) entry which is preliminary data.</text>
</comment>
<gene>
    <name evidence="3" type="ORF">EV191_10588</name>
</gene>
<dbReference type="AlphaFoldDB" id="A0A4V2SU68"/>
<feature type="transmembrane region" description="Helical" evidence="1">
    <location>
        <begin position="111"/>
        <end position="133"/>
    </location>
</feature>
<keyword evidence="4" id="KW-1185">Reference proteome</keyword>
<evidence type="ECO:0000256" key="1">
    <source>
        <dbReference type="SAM" id="Phobius"/>
    </source>
</evidence>
<dbReference type="SUPFAM" id="SSF56524">
    <property type="entry name" value="Oxidoreductase molybdopterin-binding domain"/>
    <property type="match status" value="1"/>
</dbReference>
<dbReference type="Proteomes" id="UP000294911">
    <property type="component" value="Unassembled WGS sequence"/>
</dbReference>
<feature type="transmembrane region" description="Helical" evidence="1">
    <location>
        <begin position="195"/>
        <end position="214"/>
    </location>
</feature>
<protein>
    <submittedName>
        <fullName evidence="3">DMSO/TMAO reductase YedYZ molybdopterin-dependent catalytic subunit</fullName>
    </submittedName>
</protein>
<dbReference type="OrthoDB" id="5241952at2"/>
<evidence type="ECO:0000313" key="4">
    <source>
        <dbReference type="Proteomes" id="UP000294911"/>
    </source>
</evidence>
<accession>A0A4V2SU68</accession>
<dbReference type="CDD" id="cd00321">
    <property type="entry name" value="SO_family_Moco"/>
    <property type="match status" value="1"/>
</dbReference>
<organism evidence="3 4">
    <name type="scientific">Tamaricihabitans halophyticus</name>
    <dbReference type="NCBI Taxonomy" id="1262583"/>
    <lineage>
        <taxon>Bacteria</taxon>
        <taxon>Bacillati</taxon>
        <taxon>Actinomycetota</taxon>
        <taxon>Actinomycetes</taxon>
        <taxon>Pseudonocardiales</taxon>
        <taxon>Pseudonocardiaceae</taxon>
        <taxon>Tamaricihabitans</taxon>
    </lineage>
</organism>
<keyword evidence="1" id="KW-1133">Transmembrane helix</keyword>
<feature type="transmembrane region" description="Helical" evidence="1">
    <location>
        <begin position="145"/>
        <end position="164"/>
    </location>
</feature>
<evidence type="ECO:0000313" key="3">
    <source>
        <dbReference type="EMBL" id="TCP53026.1"/>
    </source>
</evidence>